<dbReference type="EMBL" id="ADVR01000026">
    <property type="protein sequence ID" value="EFO81095.1"/>
    <property type="molecule type" value="Genomic_DNA"/>
</dbReference>
<gene>
    <name evidence="2" type="ORF">OSCT_1018</name>
</gene>
<feature type="transmembrane region" description="Helical" evidence="1">
    <location>
        <begin position="99"/>
        <end position="117"/>
    </location>
</feature>
<feature type="transmembrane region" description="Helical" evidence="1">
    <location>
        <begin position="75"/>
        <end position="93"/>
    </location>
</feature>
<evidence type="ECO:0000256" key="1">
    <source>
        <dbReference type="SAM" id="Phobius"/>
    </source>
</evidence>
<keyword evidence="3" id="KW-1185">Reference proteome</keyword>
<dbReference type="eggNOG" id="ENOG502ZGU7">
    <property type="taxonomic scope" value="Bacteria"/>
</dbReference>
<sequence>MYNGNGNGGSIMIGGFRIKPIYFYVAGAALLVVVIYMLIRFLNTSFTLHFGAFAGLLLIIANLREVIGAAYVQRGSTALLNLLVGGGLIFAWLAQFLGVLLWIPAILLVGVATPLILGRANVYKAYITTAQGAISNLRRTVIR</sequence>
<feature type="transmembrane region" description="Helical" evidence="1">
    <location>
        <begin position="45"/>
        <end position="63"/>
    </location>
</feature>
<feature type="transmembrane region" description="Helical" evidence="1">
    <location>
        <begin position="21"/>
        <end position="39"/>
    </location>
</feature>
<dbReference type="Proteomes" id="UP000054010">
    <property type="component" value="Unassembled WGS sequence"/>
</dbReference>
<organism evidence="2 3">
    <name type="scientific">Oscillochloris trichoides DG-6</name>
    <dbReference type="NCBI Taxonomy" id="765420"/>
    <lineage>
        <taxon>Bacteria</taxon>
        <taxon>Bacillati</taxon>
        <taxon>Chloroflexota</taxon>
        <taxon>Chloroflexia</taxon>
        <taxon>Chloroflexales</taxon>
        <taxon>Chloroflexineae</taxon>
        <taxon>Oscillochloridaceae</taxon>
        <taxon>Oscillochloris</taxon>
    </lineage>
</organism>
<keyword evidence="1" id="KW-0472">Membrane</keyword>
<reference evidence="2 3" key="1">
    <citation type="journal article" date="2011" name="J. Bacteriol.">
        <title>Draft genome sequence of the anoxygenic filamentous phototrophic bacterium Oscillochloris trichoides subsp. DG-6.</title>
        <authorList>
            <person name="Kuznetsov B.B."/>
            <person name="Ivanovsky R.N."/>
            <person name="Keppen O.I."/>
            <person name="Sukhacheva M.V."/>
            <person name="Bumazhkin B.K."/>
            <person name="Patutina E.O."/>
            <person name="Beletsky A.V."/>
            <person name="Mardanov A.V."/>
            <person name="Baslerov R.V."/>
            <person name="Panteleeva A.N."/>
            <person name="Kolganova T.V."/>
            <person name="Ravin N.V."/>
            <person name="Skryabin K.G."/>
        </authorList>
    </citation>
    <scope>NUCLEOTIDE SEQUENCE [LARGE SCALE GENOMIC DNA]</scope>
    <source>
        <strain evidence="2 3">DG-6</strain>
    </source>
</reference>
<keyword evidence="1" id="KW-1133">Transmembrane helix</keyword>
<dbReference type="HOGENOM" id="CLU_1774069_0_0_0"/>
<comment type="caution">
    <text evidence="2">The sequence shown here is derived from an EMBL/GenBank/DDBJ whole genome shotgun (WGS) entry which is preliminary data.</text>
</comment>
<dbReference type="AlphaFoldDB" id="E1ICG7"/>
<evidence type="ECO:0000313" key="2">
    <source>
        <dbReference type="EMBL" id="EFO81095.1"/>
    </source>
</evidence>
<proteinExistence type="predicted"/>
<name>E1ICG7_9CHLR</name>
<protein>
    <submittedName>
        <fullName evidence="2">Uncharacterized protein</fullName>
    </submittedName>
</protein>
<keyword evidence="1" id="KW-0812">Transmembrane</keyword>
<dbReference type="OrthoDB" id="162853at2"/>
<dbReference type="STRING" id="765420.OSCT_1018"/>
<accession>E1ICG7</accession>
<evidence type="ECO:0000313" key="3">
    <source>
        <dbReference type="Proteomes" id="UP000054010"/>
    </source>
</evidence>